<name>A0ABR8U3R4_9CELL</name>
<reference evidence="1 2" key="1">
    <citation type="submission" date="2020-08" db="EMBL/GenBank/DDBJ databases">
        <title>A Genomic Blueprint of the Chicken Gut Microbiome.</title>
        <authorList>
            <person name="Gilroy R."/>
            <person name="Ravi A."/>
            <person name="Getino M."/>
            <person name="Pursley I."/>
            <person name="Horton D.L."/>
            <person name="Alikhan N.-F."/>
            <person name="Baker D."/>
            <person name="Gharbi K."/>
            <person name="Hall N."/>
            <person name="Watson M."/>
            <person name="Adriaenssens E.M."/>
            <person name="Foster-Nyarko E."/>
            <person name="Jarju S."/>
            <person name="Secka A."/>
            <person name="Antonio M."/>
            <person name="Oren A."/>
            <person name="Chaudhuri R."/>
            <person name="La Ragione R.M."/>
            <person name="Hildebrand F."/>
            <person name="Pallen M.J."/>
        </authorList>
    </citation>
    <scope>NUCLEOTIDE SEQUENCE [LARGE SCALE GENOMIC DNA]</scope>
    <source>
        <strain evidence="1 2">Sa2CUA9</strain>
    </source>
</reference>
<dbReference type="RefSeq" id="WP_191805378.1">
    <property type="nucleotide sequence ID" value="NZ_JACSQF010000018.1"/>
</dbReference>
<evidence type="ECO:0000313" key="1">
    <source>
        <dbReference type="EMBL" id="MBD7982154.1"/>
    </source>
</evidence>
<protein>
    <submittedName>
        <fullName evidence="1">Uncharacterized protein</fullName>
    </submittedName>
</protein>
<dbReference type="EMBL" id="JACSQF010000018">
    <property type="protein sequence ID" value="MBD7982154.1"/>
    <property type="molecule type" value="Genomic_DNA"/>
</dbReference>
<sequence>MSASVVVVAPWRGGLSRVVTLLAEQDARPVGGEWMAADGGLDEQLRLVGNGVR</sequence>
<accession>A0ABR8U3R4</accession>
<dbReference type="Proteomes" id="UP000655570">
    <property type="component" value="Unassembled WGS sequence"/>
</dbReference>
<keyword evidence="2" id="KW-1185">Reference proteome</keyword>
<gene>
    <name evidence="1" type="ORF">H9641_15720</name>
</gene>
<evidence type="ECO:0000313" key="2">
    <source>
        <dbReference type="Proteomes" id="UP000655570"/>
    </source>
</evidence>
<proteinExistence type="predicted"/>
<organism evidence="1 2">
    <name type="scientific">Oerskovia merdavium</name>
    <dbReference type="NCBI Taxonomy" id="2762227"/>
    <lineage>
        <taxon>Bacteria</taxon>
        <taxon>Bacillati</taxon>
        <taxon>Actinomycetota</taxon>
        <taxon>Actinomycetes</taxon>
        <taxon>Micrococcales</taxon>
        <taxon>Cellulomonadaceae</taxon>
        <taxon>Oerskovia</taxon>
    </lineage>
</organism>
<comment type="caution">
    <text evidence="1">The sequence shown here is derived from an EMBL/GenBank/DDBJ whole genome shotgun (WGS) entry which is preliminary data.</text>
</comment>